<keyword evidence="9" id="KW-1185">Reference proteome</keyword>
<comment type="cofactor">
    <cofactor evidence="5">
        <name>a divalent metal cation</name>
        <dbReference type="ChEBI" id="CHEBI:60240"/>
    </cofactor>
    <text evidence="5">Binds 2 divalent metal cations per subunit. Site 1 may preferentially bind zinc ions, while site 2 has a preference for magnesium and/or manganese ions.</text>
</comment>
<feature type="binding site" evidence="4">
    <location>
        <position position="108"/>
    </location>
    <ligand>
        <name>Zn(2+)</name>
        <dbReference type="ChEBI" id="CHEBI:29105"/>
        <label>1</label>
    </ligand>
</feature>
<name>A0A1R1XQ60_9FUNG</name>
<evidence type="ECO:0000256" key="5">
    <source>
        <dbReference type="RuleBase" id="RU363067"/>
    </source>
</evidence>
<dbReference type="GO" id="GO:0004114">
    <property type="term" value="F:3',5'-cyclic-nucleotide phosphodiesterase activity"/>
    <property type="evidence" value="ECO:0007669"/>
    <property type="project" value="InterPro"/>
</dbReference>
<protein>
    <recommendedName>
        <fullName evidence="5">Phosphodiesterase</fullName>
        <ecNumber evidence="5">3.1.4.-</ecNumber>
    </recommendedName>
</protein>
<dbReference type="InterPro" id="IPR023088">
    <property type="entry name" value="PDEase"/>
</dbReference>
<feature type="binding site" evidence="4">
    <location>
        <position position="109"/>
    </location>
    <ligand>
        <name>Zn(2+)</name>
        <dbReference type="ChEBI" id="CHEBI:29105"/>
        <label>2</label>
    </ligand>
</feature>
<dbReference type="InterPro" id="IPR003607">
    <property type="entry name" value="HD/PDEase_dom"/>
</dbReference>
<evidence type="ECO:0000256" key="2">
    <source>
        <dbReference type="ARBA" id="ARBA00022801"/>
    </source>
</evidence>
<sequence length="649" mass="73870">MLCKVEIEPYKYLGIDFDPWSFTRTERLGISLAVFKDMNIPVILGCDIGNILDFILEIEFCYKDVPYHSFCHGLDVLVKTHFMLNQMGMANYLTSYDITALLLCALCHDVGHPGLNNLYQLNAKTELSKIYPRSTLEAYSVDLTIGFIDKHDLFRNTVGIFDSIYIDSTVDYSDVQTALLSEIQSAILLTDMSRHFEVVDMCNELVEKLSKKAFSLNTYSIGSIDQKLDSNLSQNNNIDDSKVLTKDNSLSETFEKLLRNENSTTLKTNDKKQTDFDRKPRPQSMMKCDVILNSLSRRNLVIVLLHAVDIFNPVLPWNMSKKWSTLMMEESLHQGDLEKNSGLQVSPSMDREKYDQCSMSIEFSQIIISPFFQSLSNLVPVQDSVFFDLSQNILTWTEMKEKKEKEMKQLSNLNPELEKNSISKVSIVVSPSQGESDKPINHKLYEQTRRLSVAAGTIEISPGHYNIHRRHSDDTFENISQKKVGLFFSKKLNRIQTRRKINKVCHLQPSNKSTQIRNETKDLFNNVSARSSEIGVFFSDVLDKDDARPTLRRAQSENLGCRCIYCKSSYEVKNITGHDSISHNGDDIIKSDIFCNNLTPSKVKNRISLHNSDIGIHKSISSNSSVTINSPTPKGPNSSDDKGFYSFEF</sequence>
<dbReference type="InterPro" id="IPR002073">
    <property type="entry name" value="PDEase_catalytic_dom"/>
</dbReference>
<dbReference type="OrthoDB" id="546632at2759"/>
<dbReference type="PANTHER" id="PTHR11347">
    <property type="entry name" value="CYCLIC NUCLEOTIDE PHOSPHODIESTERASE"/>
    <property type="match status" value="1"/>
</dbReference>
<dbReference type="AlphaFoldDB" id="A0A1R1XQ60"/>
<feature type="binding site" evidence="4">
    <location>
        <position position="109"/>
    </location>
    <ligand>
        <name>Zn(2+)</name>
        <dbReference type="ChEBI" id="CHEBI:29105"/>
        <label>1</label>
    </ligand>
</feature>
<dbReference type="Gene3D" id="1.10.1300.10">
    <property type="entry name" value="3'5'-cyclic nucleotide phosphodiesterase, catalytic domain"/>
    <property type="match status" value="1"/>
</dbReference>
<organism evidence="8 9">
    <name type="scientific">Smittium culicis</name>
    <dbReference type="NCBI Taxonomy" id="133412"/>
    <lineage>
        <taxon>Eukaryota</taxon>
        <taxon>Fungi</taxon>
        <taxon>Fungi incertae sedis</taxon>
        <taxon>Zoopagomycota</taxon>
        <taxon>Kickxellomycotina</taxon>
        <taxon>Harpellomycetes</taxon>
        <taxon>Harpellales</taxon>
        <taxon>Legeriomycetaceae</taxon>
        <taxon>Smittium</taxon>
    </lineage>
</organism>
<accession>A0A1R1XQ60</accession>
<dbReference type="InterPro" id="IPR036971">
    <property type="entry name" value="PDEase_catalytic_dom_sf"/>
</dbReference>
<evidence type="ECO:0000256" key="4">
    <source>
        <dbReference type="PIRSR" id="PIRSR623088-3"/>
    </source>
</evidence>
<comment type="caution">
    <text evidence="8">The sequence shown here is derived from an EMBL/GenBank/DDBJ whole genome shotgun (WGS) entry which is preliminary data.</text>
</comment>
<dbReference type="GO" id="GO:0007165">
    <property type="term" value="P:signal transduction"/>
    <property type="evidence" value="ECO:0007669"/>
    <property type="project" value="InterPro"/>
</dbReference>
<feature type="compositionally biased region" description="Basic and acidic residues" evidence="6">
    <location>
        <begin position="268"/>
        <end position="280"/>
    </location>
</feature>
<dbReference type="EMBL" id="LSSM01003786">
    <property type="protein sequence ID" value="OMJ16777.1"/>
    <property type="molecule type" value="Genomic_DNA"/>
</dbReference>
<dbReference type="Proteomes" id="UP000187429">
    <property type="component" value="Unassembled WGS sequence"/>
</dbReference>
<dbReference type="GO" id="GO:0046872">
    <property type="term" value="F:metal ion binding"/>
    <property type="evidence" value="ECO:0007669"/>
    <property type="project" value="UniProtKB-KW"/>
</dbReference>
<gene>
    <name evidence="8" type="ORF">AYI69_g7692</name>
</gene>
<evidence type="ECO:0000313" key="9">
    <source>
        <dbReference type="Proteomes" id="UP000187429"/>
    </source>
</evidence>
<dbReference type="PRINTS" id="PR00387">
    <property type="entry name" value="PDIESTERASE1"/>
</dbReference>
<feature type="binding site" evidence="4">
    <location>
        <position position="72"/>
    </location>
    <ligand>
        <name>Zn(2+)</name>
        <dbReference type="ChEBI" id="CHEBI:29105"/>
        <label>1</label>
    </ligand>
</feature>
<dbReference type="SMART" id="SM00471">
    <property type="entry name" value="HDc"/>
    <property type="match status" value="1"/>
</dbReference>
<comment type="similarity">
    <text evidence="5">Belongs to the cyclic nucleotide phosphodiesterase family.</text>
</comment>
<dbReference type="CDD" id="cd00077">
    <property type="entry name" value="HDc"/>
    <property type="match status" value="1"/>
</dbReference>
<proteinExistence type="inferred from homology"/>
<keyword evidence="2 5" id="KW-0378">Hydrolase</keyword>
<dbReference type="SUPFAM" id="SSF109604">
    <property type="entry name" value="HD-domain/PDEase-like"/>
    <property type="match status" value="1"/>
</dbReference>
<feature type="active site" description="Proton donor" evidence="3">
    <location>
        <position position="68"/>
    </location>
</feature>
<feature type="binding site" evidence="4">
    <location>
        <position position="309"/>
    </location>
    <ligand>
        <name>Zn(2+)</name>
        <dbReference type="ChEBI" id="CHEBI:29105"/>
        <label>1</label>
    </ligand>
</feature>
<dbReference type="InterPro" id="IPR023174">
    <property type="entry name" value="PDEase_CS"/>
</dbReference>
<evidence type="ECO:0000313" key="8">
    <source>
        <dbReference type="EMBL" id="OMJ16777.1"/>
    </source>
</evidence>
<dbReference type="PROSITE" id="PS51845">
    <property type="entry name" value="PDEASE_I_2"/>
    <property type="match status" value="1"/>
</dbReference>
<evidence type="ECO:0000256" key="1">
    <source>
        <dbReference type="ARBA" id="ARBA00022723"/>
    </source>
</evidence>
<feature type="region of interest" description="Disordered" evidence="6">
    <location>
        <begin position="261"/>
        <end position="281"/>
    </location>
</feature>
<dbReference type="Pfam" id="PF00233">
    <property type="entry name" value="PDEase_I"/>
    <property type="match status" value="1"/>
</dbReference>
<evidence type="ECO:0000256" key="3">
    <source>
        <dbReference type="PIRSR" id="PIRSR623088-1"/>
    </source>
</evidence>
<dbReference type="EC" id="3.1.4.-" evidence="5"/>
<evidence type="ECO:0000259" key="7">
    <source>
        <dbReference type="PROSITE" id="PS51845"/>
    </source>
</evidence>
<keyword evidence="1 4" id="KW-0479">Metal-binding</keyword>
<reference evidence="9" key="1">
    <citation type="submission" date="2017-01" db="EMBL/GenBank/DDBJ databases">
        <authorList>
            <person name="Wang Y."/>
            <person name="White M."/>
            <person name="Kvist S."/>
            <person name="Moncalvo J.-M."/>
        </authorList>
    </citation>
    <scope>NUCLEOTIDE SEQUENCE [LARGE SCALE GENOMIC DNA]</scope>
    <source>
        <strain evidence="9">ID-206-W2</strain>
    </source>
</reference>
<feature type="domain" description="PDEase" evidence="7">
    <location>
        <begin position="1"/>
        <end position="403"/>
    </location>
</feature>
<dbReference type="PROSITE" id="PS00126">
    <property type="entry name" value="PDEASE_I_1"/>
    <property type="match status" value="1"/>
</dbReference>
<evidence type="ECO:0000256" key="6">
    <source>
        <dbReference type="SAM" id="MobiDB-lite"/>
    </source>
</evidence>